<dbReference type="OrthoDB" id="5296227at2"/>
<dbReference type="PANTHER" id="PTHR40691">
    <property type="entry name" value="(NA+)-NQR MATURATION NQRM"/>
    <property type="match status" value="1"/>
</dbReference>
<dbReference type="EMBL" id="MSLT01000006">
    <property type="protein sequence ID" value="OUD15365.1"/>
    <property type="molecule type" value="Genomic_DNA"/>
</dbReference>
<organism evidence="1 2">
    <name type="scientific">Thioflexithrix psekupsensis</name>
    <dbReference type="NCBI Taxonomy" id="1570016"/>
    <lineage>
        <taxon>Bacteria</taxon>
        <taxon>Pseudomonadati</taxon>
        <taxon>Pseudomonadota</taxon>
        <taxon>Gammaproteobacteria</taxon>
        <taxon>Thiotrichales</taxon>
        <taxon>Thioflexithrix</taxon>
    </lineage>
</organism>
<accession>A0A251XBR8</accession>
<evidence type="ECO:0000313" key="1">
    <source>
        <dbReference type="EMBL" id="OUD15365.1"/>
    </source>
</evidence>
<reference evidence="1 2" key="1">
    <citation type="submission" date="2016-12" db="EMBL/GenBank/DDBJ databases">
        <title>Thioflexothrix psekupsii D3 genome sequencing and assembly.</title>
        <authorList>
            <person name="Fomenkov A."/>
            <person name="Vincze T."/>
            <person name="Grabovich M."/>
            <person name="Anton B.P."/>
            <person name="Dubinina G."/>
            <person name="Orlova M."/>
            <person name="Belousova E."/>
            <person name="Roberts R.J."/>
        </authorList>
    </citation>
    <scope>NUCLEOTIDE SEQUENCE [LARGE SCALE GENOMIC DNA]</scope>
    <source>
        <strain evidence="1">D3</strain>
    </source>
</reference>
<proteinExistence type="predicted"/>
<sequence length="65" mass="7029">MEIFFMSFVVLSLVVLGMAIGVIWGRPSIKGSCGGLNHLGEASSCVCSAEKQSQCEKRREKLPVN</sequence>
<dbReference type="Pfam" id="PF04400">
    <property type="entry name" value="NqrM"/>
    <property type="match status" value="1"/>
</dbReference>
<keyword evidence="2" id="KW-1185">Reference proteome</keyword>
<dbReference type="Proteomes" id="UP000194798">
    <property type="component" value="Unassembled WGS sequence"/>
</dbReference>
<evidence type="ECO:0000313" key="2">
    <source>
        <dbReference type="Proteomes" id="UP000194798"/>
    </source>
</evidence>
<comment type="caution">
    <text evidence="1">The sequence shown here is derived from an EMBL/GenBank/DDBJ whole genome shotgun (WGS) entry which is preliminary data.</text>
</comment>
<dbReference type="AlphaFoldDB" id="A0A251XBR8"/>
<gene>
    <name evidence="1" type="ORF">TPSD3_02205</name>
</gene>
<name>A0A251XBR8_9GAMM</name>
<protein>
    <recommendedName>
        <fullName evidence="3">ApbE family protein</fullName>
    </recommendedName>
</protein>
<dbReference type="PANTHER" id="PTHR40691:SF3">
    <property type="entry name" value="(NA+)-NQR MATURATION NQRM"/>
    <property type="match status" value="1"/>
</dbReference>
<evidence type="ECO:0008006" key="3">
    <source>
        <dbReference type="Google" id="ProtNLM"/>
    </source>
</evidence>
<dbReference type="InterPro" id="IPR007495">
    <property type="entry name" value="NqrM"/>
</dbReference>
<dbReference type="RefSeq" id="WP_086486958.1">
    <property type="nucleotide sequence ID" value="NZ_MSLT01000006.1"/>
</dbReference>